<dbReference type="Proteomes" id="UP000314294">
    <property type="component" value="Unassembled WGS sequence"/>
</dbReference>
<sequence length="110" mass="11522">MRSAEPSITSRAESSMAAAALGSVVEEATPRAAWASLRVPGGQHGVLQLAPQGLDGHVLSSARQVARFLAHWPSCMAAAWSVTVGTDDLVEVTILLPGCGVEKEKEEENN</sequence>
<organism evidence="1 2">
    <name type="scientific">Liparis tanakae</name>
    <name type="common">Tanaka's snailfish</name>
    <dbReference type="NCBI Taxonomy" id="230148"/>
    <lineage>
        <taxon>Eukaryota</taxon>
        <taxon>Metazoa</taxon>
        <taxon>Chordata</taxon>
        <taxon>Craniata</taxon>
        <taxon>Vertebrata</taxon>
        <taxon>Euteleostomi</taxon>
        <taxon>Actinopterygii</taxon>
        <taxon>Neopterygii</taxon>
        <taxon>Teleostei</taxon>
        <taxon>Neoteleostei</taxon>
        <taxon>Acanthomorphata</taxon>
        <taxon>Eupercaria</taxon>
        <taxon>Perciformes</taxon>
        <taxon>Cottioidei</taxon>
        <taxon>Cottales</taxon>
        <taxon>Liparidae</taxon>
        <taxon>Liparis</taxon>
    </lineage>
</organism>
<protein>
    <submittedName>
        <fullName evidence="1">Uncharacterized protein</fullName>
    </submittedName>
</protein>
<reference evidence="1 2" key="1">
    <citation type="submission" date="2019-03" db="EMBL/GenBank/DDBJ databases">
        <title>First draft genome of Liparis tanakae, snailfish: a comprehensive survey of snailfish specific genes.</title>
        <authorList>
            <person name="Kim W."/>
            <person name="Song I."/>
            <person name="Jeong J.-H."/>
            <person name="Kim D."/>
            <person name="Kim S."/>
            <person name="Ryu S."/>
            <person name="Song J.Y."/>
            <person name="Lee S.K."/>
        </authorList>
    </citation>
    <scope>NUCLEOTIDE SEQUENCE [LARGE SCALE GENOMIC DNA]</scope>
    <source>
        <tissue evidence="1">Muscle</tissue>
    </source>
</reference>
<proteinExistence type="predicted"/>
<evidence type="ECO:0000313" key="2">
    <source>
        <dbReference type="Proteomes" id="UP000314294"/>
    </source>
</evidence>
<keyword evidence="2" id="KW-1185">Reference proteome</keyword>
<gene>
    <name evidence="1" type="ORF">EYF80_001974</name>
</gene>
<dbReference type="AlphaFoldDB" id="A0A4Z2JCA3"/>
<evidence type="ECO:0000313" key="1">
    <source>
        <dbReference type="EMBL" id="TNN87627.1"/>
    </source>
</evidence>
<accession>A0A4Z2JCA3</accession>
<comment type="caution">
    <text evidence="1">The sequence shown here is derived from an EMBL/GenBank/DDBJ whole genome shotgun (WGS) entry which is preliminary data.</text>
</comment>
<dbReference type="EMBL" id="SRLO01000009">
    <property type="protein sequence ID" value="TNN87627.1"/>
    <property type="molecule type" value="Genomic_DNA"/>
</dbReference>
<name>A0A4Z2JCA3_9TELE</name>